<dbReference type="InterPro" id="IPR009057">
    <property type="entry name" value="Homeodomain-like_sf"/>
</dbReference>
<dbReference type="GO" id="GO:0003700">
    <property type="term" value="F:DNA-binding transcription factor activity"/>
    <property type="evidence" value="ECO:0007669"/>
    <property type="project" value="TreeGrafter"/>
</dbReference>
<evidence type="ECO:0000313" key="4">
    <source>
        <dbReference type="Proteomes" id="UP000777265"/>
    </source>
</evidence>
<dbReference type="Gene3D" id="1.10.10.60">
    <property type="entry name" value="Homeodomain-like"/>
    <property type="match status" value="1"/>
</dbReference>
<dbReference type="PANTHER" id="PTHR30055:SF226">
    <property type="entry name" value="HTH-TYPE TRANSCRIPTIONAL REGULATOR PKSA"/>
    <property type="match status" value="1"/>
</dbReference>
<reference evidence="3" key="1">
    <citation type="journal article" date="2020" name="Biotechnol. Biofuels">
        <title>New insights from the biogas microbiome by comprehensive genome-resolved metagenomics of nearly 1600 species originating from multiple anaerobic digesters.</title>
        <authorList>
            <person name="Campanaro S."/>
            <person name="Treu L."/>
            <person name="Rodriguez-R L.M."/>
            <person name="Kovalovszki A."/>
            <person name="Ziels R.M."/>
            <person name="Maus I."/>
            <person name="Zhu X."/>
            <person name="Kougias P.G."/>
            <person name="Basile A."/>
            <person name="Luo G."/>
            <person name="Schluter A."/>
            <person name="Konstantinidis K.T."/>
            <person name="Angelidaki I."/>
        </authorList>
    </citation>
    <scope>NUCLEOTIDE SEQUENCE</scope>
    <source>
        <strain evidence="3">AS06rmzACSIP_7</strain>
    </source>
</reference>
<proteinExistence type="predicted"/>
<dbReference type="Pfam" id="PF09209">
    <property type="entry name" value="CecR_C"/>
    <property type="match status" value="1"/>
</dbReference>
<dbReference type="InterPro" id="IPR015292">
    <property type="entry name" value="Tscrpt_reg_YbiH_C"/>
</dbReference>
<dbReference type="PROSITE" id="PS50977">
    <property type="entry name" value="HTH_TETR_2"/>
    <property type="match status" value="1"/>
</dbReference>
<dbReference type="PRINTS" id="PR00455">
    <property type="entry name" value="HTHTETR"/>
</dbReference>
<dbReference type="STRING" id="909663.GCA_000512235_03419"/>
<evidence type="ECO:0000256" key="2">
    <source>
        <dbReference type="PROSITE-ProRule" id="PRU00335"/>
    </source>
</evidence>
<reference evidence="3" key="2">
    <citation type="submission" date="2020-01" db="EMBL/GenBank/DDBJ databases">
        <authorList>
            <person name="Campanaro S."/>
        </authorList>
    </citation>
    <scope>NUCLEOTIDE SEQUENCE</scope>
    <source>
        <strain evidence="3">AS06rmzACSIP_7</strain>
    </source>
</reference>
<dbReference type="InterPro" id="IPR036271">
    <property type="entry name" value="Tet_transcr_reg_TetR-rel_C_sf"/>
</dbReference>
<dbReference type="SUPFAM" id="SSF46689">
    <property type="entry name" value="Homeodomain-like"/>
    <property type="match status" value="1"/>
</dbReference>
<dbReference type="EMBL" id="JAAYEE010000102">
    <property type="protein sequence ID" value="NLW35067.1"/>
    <property type="molecule type" value="Genomic_DNA"/>
</dbReference>
<dbReference type="SUPFAM" id="SSF48498">
    <property type="entry name" value="Tetracyclin repressor-like, C-terminal domain"/>
    <property type="match status" value="1"/>
</dbReference>
<dbReference type="PROSITE" id="PS01081">
    <property type="entry name" value="HTH_TETR_1"/>
    <property type="match status" value="1"/>
</dbReference>
<dbReference type="PANTHER" id="PTHR30055">
    <property type="entry name" value="HTH-TYPE TRANSCRIPTIONAL REGULATOR RUTR"/>
    <property type="match status" value="1"/>
</dbReference>
<dbReference type="InterPro" id="IPR023772">
    <property type="entry name" value="DNA-bd_HTH_TetR-type_CS"/>
</dbReference>
<keyword evidence="1 2" id="KW-0238">DNA-binding</keyword>
<dbReference type="Gene3D" id="1.10.357.10">
    <property type="entry name" value="Tetracycline Repressor, domain 2"/>
    <property type="match status" value="1"/>
</dbReference>
<dbReference type="InterPro" id="IPR050109">
    <property type="entry name" value="HTH-type_TetR-like_transc_reg"/>
</dbReference>
<evidence type="ECO:0000313" key="3">
    <source>
        <dbReference type="EMBL" id="NLW35067.1"/>
    </source>
</evidence>
<organism evidence="3 4">
    <name type="scientific">Syntrophorhabdus aromaticivorans</name>
    <dbReference type="NCBI Taxonomy" id="328301"/>
    <lineage>
        <taxon>Bacteria</taxon>
        <taxon>Pseudomonadati</taxon>
        <taxon>Thermodesulfobacteriota</taxon>
        <taxon>Syntrophorhabdia</taxon>
        <taxon>Syntrophorhabdales</taxon>
        <taxon>Syntrophorhabdaceae</taxon>
        <taxon>Syntrophorhabdus</taxon>
    </lineage>
</organism>
<sequence length="215" mass="24142">MNGTTAGTPRRILEVAGEVFAEAGFRTATVREICKRAGVNVAAINYYFRDKEGLYIAVLKYWKTVAFEKYPADQGVDESDPPEKRLRVFIRSVLWRILDAGHASMFPKLVAREYIEPTSALDTWVDEAIRPMFQLLSGIVEGLLGKGAPEATVRMCSTSVVSQCLYFAYARPVMKRLFGQERFEERDIEIITDHITAFSLHAIRGLVAGEKKGET</sequence>
<comment type="caution">
    <text evidence="3">The sequence shown here is derived from an EMBL/GenBank/DDBJ whole genome shotgun (WGS) entry which is preliminary data.</text>
</comment>
<dbReference type="AlphaFoldDB" id="A0A351U2S4"/>
<protein>
    <submittedName>
        <fullName evidence="3">CerR family C-terminal domain-containing protein</fullName>
    </submittedName>
</protein>
<accession>A0A351U2S4</accession>
<name>A0A351U2S4_9BACT</name>
<feature type="DNA-binding region" description="H-T-H motif" evidence="2">
    <location>
        <begin position="29"/>
        <end position="48"/>
    </location>
</feature>
<gene>
    <name evidence="3" type="ORF">GXY80_06230</name>
</gene>
<dbReference type="Pfam" id="PF00440">
    <property type="entry name" value="TetR_N"/>
    <property type="match status" value="1"/>
</dbReference>
<dbReference type="InterPro" id="IPR001647">
    <property type="entry name" value="HTH_TetR"/>
</dbReference>
<dbReference type="GO" id="GO:0000976">
    <property type="term" value="F:transcription cis-regulatory region binding"/>
    <property type="evidence" value="ECO:0007669"/>
    <property type="project" value="TreeGrafter"/>
</dbReference>
<dbReference type="Proteomes" id="UP000777265">
    <property type="component" value="Unassembled WGS sequence"/>
</dbReference>
<evidence type="ECO:0000256" key="1">
    <source>
        <dbReference type="ARBA" id="ARBA00023125"/>
    </source>
</evidence>